<dbReference type="EMBL" id="BMAO01026369">
    <property type="protein sequence ID" value="GFR09083.1"/>
    <property type="molecule type" value="Genomic_DNA"/>
</dbReference>
<reference evidence="1" key="1">
    <citation type="submission" date="2020-07" db="EMBL/GenBank/DDBJ databases">
        <title>Multicomponent nature underlies the extraordinary mechanical properties of spider dragline silk.</title>
        <authorList>
            <person name="Kono N."/>
            <person name="Nakamura H."/>
            <person name="Mori M."/>
            <person name="Yoshida Y."/>
            <person name="Ohtoshi R."/>
            <person name="Malay A.D."/>
            <person name="Moran D.A.P."/>
            <person name="Tomita M."/>
            <person name="Numata K."/>
            <person name="Arakawa K."/>
        </authorList>
    </citation>
    <scope>NUCLEOTIDE SEQUENCE</scope>
</reference>
<sequence>IEYRASDCNCKQSKPLLPPGFQPLLVSPVPKELWIVPASAKRTEERTQKRRKRMQHLKDILGIMMLKPKEKEL</sequence>
<proteinExistence type="predicted"/>
<dbReference type="AlphaFoldDB" id="A0A8X6J420"/>
<dbReference type="Proteomes" id="UP000887116">
    <property type="component" value="Unassembled WGS sequence"/>
</dbReference>
<accession>A0A8X6J420</accession>
<organism evidence="1 2">
    <name type="scientific">Trichonephila clavata</name>
    <name type="common">Joro spider</name>
    <name type="synonym">Nephila clavata</name>
    <dbReference type="NCBI Taxonomy" id="2740835"/>
    <lineage>
        <taxon>Eukaryota</taxon>
        <taxon>Metazoa</taxon>
        <taxon>Ecdysozoa</taxon>
        <taxon>Arthropoda</taxon>
        <taxon>Chelicerata</taxon>
        <taxon>Arachnida</taxon>
        <taxon>Araneae</taxon>
        <taxon>Araneomorphae</taxon>
        <taxon>Entelegynae</taxon>
        <taxon>Araneoidea</taxon>
        <taxon>Nephilidae</taxon>
        <taxon>Trichonephila</taxon>
    </lineage>
</organism>
<comment type="caution">
    <text evidence="1">The sequence shown here is derived from an EMBL/GenBank/DDBJ whole genome shotgun (WGS) entry which is preliminary data.</text>
</comment>
<keyword evidence="2" id="KW-1185">Reference proteome</keyword>
<name>A0A8X6J420_TRICU</name>
<feature type="non-terminal residue" evidence="1">
    <location>
        <position position="1"/>
    </location>
</feature>
<protein>
    <submittedName>
        <fullName evidence="1">Uncharacterized protein</fullName>
    </submittedName>
</protein>
<evidence type="ECO:0000313" key="1">
    <source>
        <dbReference type="EMBL" id="GFR09083.1"/>
    </source>
</evidence>
<gene>
    <name evidence="1" type="ORF">TNCT_28521</name>
</gene>
<evidence type="ECO:0000313" key="2">
    <source>
        <dbReference type="Proteomes" id="UP000887116"/>
    </source>
</evidence>